<dbReference type="OrthoDB" id="696485at2759"/>
<dbReference type="AlphaFoldDB" id="A0A7J6WWX4"/>
<accession>A0A7J6WWX4</accession>
<dbReference type="InterPro" id="IPR026960">
    <property type="entry name" value="RVT-Znf"/>
</dbReference>
<evidence type="ECO:0000259" key="1">
    <source>
        <dbReference type="Pfam" id="PF13966"/>
    </source>
</evidence>
<gene>
    <name evidence="2" type="ORF">FRX31_009373</name>
</gene>
<organism evidence="2 3">
    <name type="scientific">Thalictrum thalictroides</name>
    <name type="common">Rue-anemone</name>
    <name type="synonym">Anemone thalictroides</name>
    <dbReference type="NCBI Taxonomy" id="46969"/>
    <lineage>
        <taxon>Eukaryota</taxon>
        <taxon>Viridiplantae</taxon>
        <taxon>Streptophyta</taxon>
        <taxon>Embryophyta</taxon>
        <taxon>Tracheophyta</taxon>
        <taxon>Spermatophyta</taxon>
        <taxon>Magnoliopsida</taxon>
        <taxon>Ranunculales</taxon>
        <taxon>Ranunculaceae</taxon>
        <taxon>Thalictroideae</taxon>
        <taxon>Thalictrum</taxon>
    </lineage>
</organism>
<dbReference type="Proteomes" id="UP000554482">
    <property type="component" value="Unassembled WGS sequence"/>
</dbReference>
<dbReference type="EMBL" id="JABWDY010009952">
    <property type="protein sequence ID" value="KAF5201040.1"/>
    <property type="molecule type" value="Genomic_DNA"/>
</dbReference>
<evidence type="ECO:0000313" key="3">
    <source>
        <dbReference type="Proteomes" id="UP000554482"/>
    </source>
</evidence>
<dbReference type="Pfam" id="PF13966">
    <property type="entry name" value="zf-RVT"/>
    <property type="match status" value="1"/>
</dbReference>
<feature type="domain" description="Reverse transcriptase zinc-binding" evidence="1">
    <location>
        <begin position="30"/>
        <end position="118"/>
    </location>
</feature>
<name>A0A7J6WWX4_THATH</name>
<comment type="caution">
    <text evidence="2">The sequence shown here is derived from an EMBL/GenBank/DDBJ whole genome shotgun (WGS) entry which is preliminary data.</text>
</comment>
<proteinExistence type="predicted"/>
<protein>
    <recommendedName>
        <fullName evidence="1">Reverse transcriptase zinc-binding domain-containing protein</fullName>
    </recommendedName>
</protein>
<keyword evidence="3" id="KW-1185">Reference proteome</keyword>
<sequence>MQRLTSILASKVLVNGRDSWEWQWSKNKSFTVKSMYNALLKNHHDYPTTPTSFPFKEVWKANVPLNVRFFTWSLMWGRNLTKDRLHSMGITENATCILCNSNCETVSHLFVLCPMTQMVCQALIGHLNRASTILQHDDPKVIIIAWPCINTRGIGEDIWLLIPYALMWVIWSVRNNIIFSNGKYELQKTVKIIKYLIWAWLEINGQRRNLKKDHRVSELLQGWKMLIRDEW</sequence>
<reference evidence="2 3" key="1">
    <citation type="submission" date="2020-06" db="EMBL/GenBank/DDBJ databases">
        <title>Transcriptomic and genomic resources for Thalictrum thalictroides and T. hernandezii: Facilitating candidate gene discovery in an emerging model plant lineage.</title>
        <authorList>
            <person name="Arias T."/>
            <person name="Riano-Pachon D.M."/>
            <person name="Di Stilio V.S."/>
        </authorList>
    </citation>
    <scope>NUCLEOTIDE SEQUENCE [LARGE SCALE GENOMIC DNA]</scope>
    <source>
        <strain evidence="3">cv. WT478/WT964</strain>
        <tissue evidence="2">Leaves</tissue>
    </source>
</reference>
<evidence type="ECO:0000313" key="2">
    <source>
        <dbReference type="EMBL" id="KAF5201040.1"/>
    </source>
</evidence>